<evidence type="ECO:0000259" key="4">
    <source>
        <dbReference type="Pfam" id="PF14214"/>
    </source>
</evidence>
<comment type="catalytic activity">
    <reaction evidence="1">
        <text>ATP + H2O = ADP + phosphate + H(+)</text>
        <dbReference type="Rhea" id="RHEA:13065"/>
        <dbReference type="ChEBI" id="CHEBI:15377"/>
        <dbReference type="ChEBI" id="CHEBI:15378"/>
        <dbReference type="ChEBI" id="CHEBI:30616"/>
        <dbReference type="ChEBI" id="CHEBI:43474"/>
        <dbReference type="ChEBI" id="CHEBI:456216"/>
        <dbReference type="EC" id="5.6.2.3"/>
    </reaction>
</comment>
<keyword evidence="1" id="KW-0347">Helicase</keyword>
<dbReference type="FunFam" id="3.40.50.300:FF:002884">
    <property type="entry name" value="ATP-dependent DNA helicase"/>
    <property type="match status" value="1"/>
</dbReference>
<dbReference type="PANTHER" id="PTHR10492">
    <property type="match status" value="1"/>
</dbReference>
<evidence type="ECO:0000259" key="5">
    <source>
        <dbReference type="Pfam" id="PF21530"/>
    </source>
</evidence>
<feature type="compositionally biased region" description="Polar residues" evidence="2">
    <location>
        <begin position="1"/>
        <end position="12"/>
    </location>
</feature>
<feature type="compositionally biased region" description="Basic and acidic residues" evidence="2">
    <location>
        <begin position="238"/>
        <end position="255"/>
    </location>
</feature>
<feature type="region of interest" description="Disordered" evidence="2">
    <location>
        <begin position="54"/>
        <end position="91"/>
    </location>
</feature>
<evidence type="ECO:0000313" key="6">
    <source>
        <dbReference type="EMBL" id="EGT35548.1"/>
    </source>
</evidence>
<dbReference type="EC" id="5.6.2.3" evidence="1"/>
<feature type="domain" description="DNA helicase Pif1-like DEAD-box helicase" evidence="3">
    <location>
        <begin position="810"/>
        <end position="1017"/>
    </location>
</feature>
<dbReference type="GO" id="GO:0006281">
    <property type="term" value="P:DNA repair"/>
    <property type="evidence" value="ECO:0007669"/>
    <property type="project" value="UniProtKB-KW"/>
</dbReference>
<dbReference type="GO" id="GO:0005524">
    <property type="term" value="F:ATP binding"/>
    <property type="evidence" value="ECO:0007669"/>
    <property type="project" value="UniProtKB-KW"/>
</dbReference>
<feature type="compositionally biased region" description="Acidic residues" evidence="2">
    <location>
        <begin position="79"/>
        <end position="88"/>
    </location>
</feature>
<keyword evidence="7" id="KW-1185">Reference proteome</keyword>
<feature type="compositionally biased region" description="Basic and acidic residues" evidence="2">
    <location>
        <begin position="138"/>
        <end position="150"/>
    </location>
</feature>
<dbReference type="SUPFAM" id="SSF52540">
    <property type="entry name" value="P-loop containing nucleoside triphosphate hydrolases"/>
    <property type="match status" value="2"/>
</dbReference>
<dbReference type="eggNOG" id="KOG0987">
    <property type="taxonomic scope" value="Eukaryota"/>
</dbReference>
<feature type="region of interest" description="Disordered" evidence="2">
    <location>
        <begin position="111"/>
        <end position="150"/>
    </location>
</feature>
<keyword evidence="1" id="KW-0378">Hydrolase</keyword>
<dbReference type="AlphaFoldDB" id="G0NQA7"/>
<name>G0NQA7_CAEBE</name>
<dbReference type="Pfam" id="PF14214">
    <property type="entry name" value="Helitron_like_N"/>
    <property type="match status" value="1"/>
</dbReference>
<dbReference type="GO" id="GO:0000723">
    <property type="term" value="P:telomere maintenance"/>
    <property type="evidence" value="ECO:0007669"/>
    <property type="project" value="InterPro"/>
</dbReference>
<dbReference type="InterPro" id="IPR025476">
    <property type="entry name" value="Helitron_helicase-like"/>
</dbReference>
<dbReference type="GO" id="GO:0016887">
    <property type="term" value="F:ATP hydrolysis activity"/>
    <property type="evidence" value="ECO:0007669"/>
    <property type="project" value="RHEA"/>
</dbReference>
<dbReference type="STRING" id="135651.G0NQA7"/>
<comment type="similarity">
    <text evidence="1">Belongs to the helicase family.</text>
</comment>
<feature type="compositionally biased region" description="Basic residues" evidence="2">
    <location>
        <begin position="117"/>
        <end position="126"/>
    </location>
</feature>
<dbReference type="HOGENOM" id="CLU_001324_0_3_1"/>
<dbReference type="InParanoid" id="G0NQA7"/>
<keyword evidence="1" id="KW-0233">DNA recombination</keyword>
<feature type="region of interest" description="Disordered" evidence="2">
    <location>
        <begin position="1"/>
        <end position="26"/>
    </location>
</feature>
<organism evidence="7">
    <name type="scientific">Caenorhabditis brenneri</name>
    <name type="common">Nematode worm</name>
    <dbReference type="NCBI Taxonomy" id="135651"/>
    <lineage>
        <taxon>Eukaryota</taxon>
        <taxon>Metazoa</taxon>
        <taxon>Ecdysozoa</taxon>
        <taxon>Nematoda</taxon>
        <taxon>Chromadorea</taxon>
        <taxon>Rhabditida</taxon>
        <taxon>Rhabditina</taxon>
        <taxon>Rhabditomorpha</taxon>
        <taxon>Rhabditoidea</taxon>
        <taxon>Rhabditidae</taxon>
        <taxon>Peloderinae</taxon>
        <taxon>Caenorhabditis</taxon>
    </lineage>
</organism>
<reference evidence="7" key="1">
    <citation type="submission" date="2011-07" db="EMBL/GenBank/DDBJ databases">
        <authorList>
            <consortium name="Caenorhabditis brenneri Sequencing and Analysis Consortium"/>
            <person name="Wilson R.K."/>
        </authorList>
    </citation>
    <scope>NUCLEOTIDE SEQUENCE [LARGE SCALE GENOMIC DNA]</scope>
    <source>
        <strain evidence="7">PB2801</strain>
    </source>
</reference>
<dbReference type="Pfam" id="PF21530">
    <property type="entry name" value="Pif1_2B_dom"/>
    <property type="match status" value="1"/>
</dbReference>
<dbReference type="EMBL" id="GL379923">
    <property type="protein sequence ID" value="EGT35548.1"/>
    <property type="molecule type" value="Genomic_DNA"/>
</dbReference>
<feature type="domain" description="Helitron helicase-like" evidence="4">
    <location>
        <begin position="553"/>
        <end position="730"/>
    </location>
</feature>
<sequence length="1261" mass="141874">MPNRCKPSTSSACPPDNSFDSEDGMPLLDVSLAESEGSREIPVVMPALVLKLTRDDSDGKPASLDERSSPGVGPSGDLNLDDAMETDDGPYRDRDFYMALETVDGIEETQLMSQGSVRKRDKKKMKSAANAARQAAKRQAESQEEQAKRLKARNDYVALRRSEMTDHEKATINRRQKEKAAIDRMEESDDSRDVRREAVAARASLRREAEDPEDRAARNLENAERVAAARANESPDETAARRLADRQRRSNDPKDFVPLAGTDDHPGAHYIGRMDNPCRHCGALYFRAETTTKGQYTMCCANGSIDIPMPPPLPTALQDLYLLDDDEGERKDFIDNIRQYNNSMAMACMKAEVKLPSGGWYTYRIHKQVYHLLGDLHPAAGQPRNFAQIFILDTAQAAAELAGRDMNSSCSEALFAKLIDIIKEHHPHAKTFKMMFEKEQEEKEQAILEGRPERRVTMTFRIRSQDDQNRYQNPTADEVAAVYVGDEEEIPGERGFTIHQRGSPTPRAMNIIDRNVDPLTYPLLFPRGQFGWTINMPYRIPRGNRENITMVEFYAHRLHVRKEFSPLFHAGKLFQQFVVDVWTRVEQNRLNFIKSNQALLRSEHLRGLQDYVAGEENGPIGRIILPASHSGSPRDMVQQYQDAMTVVSRYGKPDFFLTMTCNPKWREIQECLAPGQVAVDRPDVVARVFKLKVDELRNDLFKRNVLGRVLAYIFVVEFQKRGLPHIHMLLIMETGSKLRFSKHLSDDFVNKGYTHYEAESLAYYEMMDRMEAASEDLRKWINRSYPRIFRRGDDVDIEKCKKEGEDALIKLNKEQREAVDAILEAKNSLRGGLFFIDGPGGTGKTFVYNCLANLVLGSGEKILPMSWVGIAAALLPGGRTVASTIKLDINNGCRSSGVNLKSPLADVLRQVSLILWDEAPMSPKASLETVDTLFRKLMDVDTPFGGKTVVLGGDFRQVLPVMDKGGAAEQIANSIKKSGLWPLFQVFHLKTNVRVTADALEWSKELLRIGDGKVGAKVTGEMPIPDGLESGGDLITEIFGDLLEKGEVEKLAKVAILTPRNKEALETNNKVLDKMGGAPRIYRSLDTISPKDGQLQVGDFNHFTTEFLNTMTPSGMPPHELRVKNGAIVMLLRNLDVKNGLCNGTRMVVEEMGERILQCKFINGPRKDESVLIPRIKLNYEKNLPFIMGRLQFPIRLAFAMTVNKSQGQTFERIGLLLDEPIFSHGQFYVALSRTTTREGVKINSKSKKVNNVVYPEVLLD</sequence>
<evidence type="ECO:0000256" key="1">
    <source>
        <dbReference type="RuleBase" id="RU363044"/>
    </source>
</evidence>
<proteinExistence type="inferred from homology"/>
<dbReference type="Proteomes" id="UP000008068">
    <property type="component" value="Unassembled WGS sequence"/>
</dbReference>
<feature type="compositionally biased region" description="Basic and acidic residues" evidence="2">
    <location>
        <begin position="178"/>
        <end position="196"/>
    </location>
</feature>
<comment type="cofactor">
    <cofactor evidence="1">
        <name>Mg(2+)</name>
        <dbReference type="ChEBI" id="CHEBI:18420"/>
    </cofactor>
</comment>
<dbReference type="CDD" id="cd18809">
    <property type="entry name" value="SF1_C_RecD"/>
    <property type="match status" value="1"/>
</dbReference>
<gene>
    <name evidence="6" type="ORF">CAEBREN_00452</name>
</gene>
<feature type="region of interest" description="Disordered" evidence="2">
    <location>
        <begin position="165"/>
        <end position="196"/>
    </location>
</feature>
<feature type="compositionally biased region" description="Basic and acidic residues" evidence="2">
    <location>
        <begin position="54"/>
        <end position="68"/>
    </location>
</feature>
<keyword evidence="1" id="KW-0227">DNA damage</keyword>
<keyword evidence="1" id="KW-0067">ATP-binding</keyword>
<dbReference type="OrthoDB" id="10056572at2759"/>
<dbReference type="PANTHER" id="PTHR10492:SF57">
    <property type="entry name" value="ATP-DEPENDENT DNA HELICASE"/>
    <property type="match status" value="1"/>
</dbReference>
<dbReference type="Pfam" id="PF05970">
    <property type="entry name" value="PIF1"/>
    <property type="match status" value="1"/>
</dbReference>
<dbReference type="OMA" id="RRIPETH"/>
<feature type="region of interest" description="Disordered" evidence="2">
    <location>
        <begin position="225"/>
        <end position="263"/>
    </location>
</feature>
<feature type="domain" description="DNA helicase Pif1-like 2B" evidence="5">
    <location>
        <begin position="1106"/>
        <end position="1151"/>
    </location>
</feature>
<accession>G0NQA7</accession>
<protein>
    <recommendedName>
        <fullName evidence="1">ATP-dependent DNA helicase</fullName>
        <ecNumber evidence="1">5.6.2.3</ecNumber>
    </recommendedName>
</protein>
<evidence type="ECO:0000256" key="2">
    <source>
        <dbReference type="SAM" id="MobiDB-lite"/>
    </source>
</evidence>
<dbReference type="InterPro" id="IPR049163">
    <property type="entry name" value="Pif1-like_2B_dom"/>
</dbReference>
<evidence type="ECO:0000259" key="3">
    <source>
        <dbReference type="Pfam" id="PF05970"/>
    </source>
</evidence>
<dbReference type="GO" id="GO:0043139">
    <property type="term" value="F:5'-3' DNA helicase activity"/>
    <property type="evidence" value="ECO:0007669"/>
    <property type="project" value="UniProtKB-EC"/>
</dbReference>
<keyword evidence="1" id="KW-0234">DNA repair</keyword>
<dbReference type="InterPro" id="IPR027417">
    <property type="entry name" value="P-loop_NTPase"/>
</dbReference>
<keyword evidence="1" id="KW-0547">Nucleotide-binding</keyword>
<evidence type="ECO:0000313" key="7">
    <source>
        <dbReference type="Proteomes" id="UP000008068"/>
    </source>
</evidence>
<dbReference type="Gene3D" id="3.40.50.300">
    <property type="entry name" value="P-loop containing nucleotide triphosphate hydrolases"/>
    <property type="match status" value="2"/>
</dbReference>
<dbReference type="GO" id="GO:0006310">
    <property type="term" value="P:DNA recombination"/>
    <property type="evidence" value="ECO:0007669"/>
    <property type="project" value="UniProtKB-KW"/>
</dbReference>
<dbReference type="InterPro" id="IPR010285">
    <property type="entry name" value="DNA_helicase_pif1-like_DEAD"/>
</dbReference>